<dbReference type="EMBL" id="RPFL01000002">
    <property type="protein sequence ID" value="RPD90500.1"/>
    <property type="molecule type" value="Genomic_DNA"/>
</dbReference>
<name>A0A3N4NEE2_9NEIS</name>
<dbReference type="OrthoDB" id="6446140at2"/>
<reference evidence="1 2" key="1">
    <citation type="submission" date="2018-11" db="EMBL/GenBank/DDBJ databases">
        <title>Neisseria weixii sp. nov. isolated from the rectal contents of plateau pika (Ochotona cruzoniae).</title>
        <authorList>
            <person name="Zhang G."/>
        </authorList>
    </citation>
    <scope>NUCLEOTIDE SEQUENCE [LARGE SCALE GENOMIC DNA]</scope>
    <source>
        <strain evidence="1 2">10009</strain>
    </source>
</reference>
<accession>A0A3N4NEE2</accession>
<gene>
    <name evidence="1" type="ORF">EGK74_01755</name>
</gene>
<dbReference type="RefSeq" id="WP_123803652.1">
    <property type="nucleotide sequence ID" value="NZ_RPFL01000002.1"/>
</dbReference>
<keyword evidence="2" id="KW-1185">Reference proteome</keyword>
<evidence type="ECO:0000313" key="1">
    <source>
        <dbReference type="EMBL" id="RPD90500.1"/>
    </source>
</evidence>
<evidence type="ECO:0000313" key="2">
    <source>
        <dbReference type="Proteomes" id="UP000272412"/>
    </source>
</evidence>
<sequence>MQEIDFSPLRLYLKGLSEEEKVKFAFECGTSLGYMRKRMSLKKPFGFLISKKVAEKGVMTPQELRPSDFANYVWD</sequence>
<evidence type="ECO:0008006" key="3">
    <source>
        <dbReference type="Google" id="ProtNLM"/>
    </source>
</evidence>
<protein>
    <recommendedName>
        <fullName evidence="3">XRE family transcriptional regulator</fullName>
    </recommendedName>
</protein>
<proteinExistence type="predicted"/>
<comment type="caution">
    <text evidence="1">The sequence shown here is derived from an EMBL/GenBank/DDBJ whole genome shotgun (WGS) entry which is preliminary data.</text>
</comment>
<organism evidence="1 2">
    <name type="scientific">Neisseria weixii</name>
    <dbReference type="NCBI Taxonomy" id="1853276"/>
    <lineage>
        <taxon>Bacteria</taxon>
        <taxon>Pseudomonadati</taxon>
        <taxon>Pseudomonadota</taxon>
        <taxon>Betaproteobacteria</taxon>
        <taxon>Neisseriales</taxon>
        <taxon>Neisseriaceae</taxon>
        <taxon>Neisseria</taxon>
    </lineage>
</organism>
<dbReference type="Proteomes" id="UP000272412">
    <property type="component" value="Unassembled WGS sequence"/>
</dbReference>
<dbReference type="AlphaFoldDB" id="A0A3N4NEE2"/>